<accession>A0A1M6D542</accession>
<dbReference type="InterPro" id="IPR002035">
    <property type="entry name" value="VWF_A"/>
</dbReference>
<reference evidence="3 4" key="1">
    <citation type="submission" date="2016-11" db="EMBL/GenBank/DDBJ databases">
        <authorList>
            <person name="Jaros S."/>
            <person name="Januszkiewicz K."/>
            <person name="Wedrychowicz H."/>
        </authorList>
    </citation>
    <scope>NUCLEOTIDE SEQUENCE [LARGE SCALE GENOMIC DNA]</scope>
    <source>
        <strain evidence="3 4">DSM 100565</strain>
    </source>
</reference>
<evidence type="ECO:0000313" key="4">
    <source>
        <dbReference type="Proteomes" id="UP000184292"/>
    </source>
</evidence>
<proteinExistence type="predicted"/>
<sequence>MCPLARSLAACLFVVAPPAAACDTALMLAIDVSQSVDVAEYRLQVDGMADALGAPEIVDAMVEGQVAIAVMQWSGSERQELSIPWTRIAGPADAAALSERARGLERAFVMSDTAPGDAIAFALTAFPQVADCRRRVLDISGDGTPNAGADVGAARRAAERAGVTINAIAIEGMGLAITNFYDRSVISTDGFVVTARGHRDYPGAIRRKILRELSVIFG</sequence>
<dbReference type="PROSITE" id="PS50234">
    <property type="entry name" value="VWFA"/>
    <property type="match status" value="1"/>
</dbReference>
<protein>
    <submittedName>
        <fullName evidence="3">Ca-activated chloride channel family protein</fullName>
    </submittedName>
</protein>
<evidence type="ECO:0000259" key="2">
    <source>
        <dbReference type="PROSITE" id="PS50234"/>
    </source>
</evidence>
<dbReference type="SUPFAM" id="SSF53300">
    <property type="entry name" value="vWA-like"/>
    <property type="match status" value="1"/>
</dbReference>
<dbReference type="RefSeq" id="WP_073327582.1">
    <property type="nucleotide sequence ID" value="NZ_FQYO01000002.1"/>
</dbReference>
<dbReference type="EMBL" id="FQYO01000002">
    <property type="protein sequence ID" value="SHI68392.1"/>
    <property type="molecule type" value="Genomic_DNA"/>
</dbReference>
<feature type="chain" id="PRO_5012274311" evidence="1">
    <location>
        <begin position="22"/>
        <end position="218"/>
    </location>
</feature>
<dbReference type="Gene3D" id="3.40.50.410">
    <property type="entry name" value="von Willebrand factor, type A domain"/>
    <property type="match status" value="1"/>
</dbReference>
<name>A0A1M6D542_9RHOB</name>
<dbReference type="InterPro" id="IPR010607">
    <property type="entry name" value="DUF1194"/>
</dbReference>
<dbReference type="InterPro" id="IPR036465">
    <property type="entry name" value="vWFA_dom_sf"/>
</dbReference>
<dbReference type="Pfam" id="PF06707">
    <property type="entry name" value="DUF1194"/>
    <property type="match status" value="1"/>
</dbReference>
<organism evidence="3 4">
    <name type="scientific">Wenxinia saemankumensis</name>
    <dbReference type="NCBI Taxonomy" id="1447782"/>
    <lineage>
        <taxon>Bacteria</taxon>
        <taxon>Pseudomonadati</taxon>
        <taxon>Pseudomonadota</taxon>
        <taxon>Alphaproteobacteria</taxon>
        <taxon>Rhodobacterales</taxon>
        <taxon>Roseobacteraceae</taxon>
        <taxon>Wenxinia</taxon>
    </lineage>
</organism>
<dbReference type="OrthoDB" id="9792179at2"/>
<dbReference type="STRING" id="1447782.SAMN05444417_1527"/>
<keyword evidence="4" id="KW-1185">Reference proteome</keyword>
<keyword evidence="1" id="KW-0732">Signal</keyword>
<evidence type="ECO:0000313" key="3">
    <source>
        <dbReference type="EMBL" id="SHI68392.1"/>
    </source>
</evidence>
<gene>
    <name evidence="3" type="ORF">SAMN05444417_1527</name>
</gene>
<evidence type="ECO:0000256" key="1">
    <source>
        <dbReference type="SAM" id="SignalP"/>
    </source>
</evidence>
<feature type="domain" description="VWFA" evidence="2">
    <location>
        <begin position="25"/>
        <end position="170"/>
    </location>
</feature>
<feature type="signal peptide" evidence="1">
    <location>
        <begin position="1"/>
        <end position="21"/>
    </location>
</feature>
<dbReference type="Proteomes" id="UP000184292">
    <property type="component" value="Unassembled WGS sequence"/>
</dbReference>
<dbReference type="AlphaFoldDB" id="A0A1M6D542"/>